<proteinExistence type="predicted"/>
<dbReference type="InterPro" id="IPR015897">
    <property type="entry name" value="CHK_kinase-like"/>
</dbReference>
<evidence type="ECO:0000313" key="2">
    <source>
        <dbReference type="EMBL" id="KYQ59557.1"/>
    </source>
</evidence>
<accession>A0A151XGS0</accession>
<evidence type="ECO:0000313" key="3">
    <source>
        <dbReference type="Proteomes" id="UP000075809"/>
    </source>
</evidence>
<dbReference type="Proteomes" id="UP000075809">
    <property type="component" value="Unassembled WGS sequence"/>
</dbReference>
<dbReference type="EMBL" id="KQ982169">
    <property type="protein sequence ID" value="KYQ59557.1"/>
    <property type="molecule type" value="Genomic_DNA"/>
</dbReference>
<dbReference type="SUPFAM" id="SSF56112">
    <property type="entry name" value="Protein kinase-like (PK-like)"/>
    <property type="match status" value="1"/>
</dbReference>
<dbReference type="Pfam" id="PF02958">
    <property type="entry name" value="EcKL"/>
    <property type="match status" value="1"/>
</dbReference>
<keyword evidence="3" id="KW-1185">Reference proteome</keyword>
<sequence>MSYDEDFQKWIKKVMLKIIESFGPHIDEAQYEITESTDVFMSNMYYACVKFKNRLTQNEEHFIILKRPKQLEVWRQMTGSDLQFHNEILFYRTYARPDENFPRCFYVDEKPPMDSVIALENVSKRGYCPYSYKYNIPLEYTLAAMREIGRFHGKGYVMKELQKEKFFDIVGQLQDNRFDEKFDEFKLLINSQATRAVEYLRSHNHDAIFCDKMEALLSNAFDEVMVKTIKPLEPLSTMCHGDFTLTNVLFKRKDDGQQHAMLIDFALCRYSTPVIDLSTYISLHWHEVTKDKFFDIMHVYHDALKEYLLEAGIWNIDKYSYDVFLDDYKRGGLFGFVIASFFLPKLMGYSSIDGQQIIKMNYAEYCRILKQEGGDEISKTLADILLYLRDLGCLKPFI</sequence>
<dbReference type="InterPro" id="IPR004119">
    <property type="entry name" value="EcKL"/>
</dbReference>
<evidence type="ECO:0000259" key="1">
    <source>
        <dbReference type="SMART" id="SM00587"/>
    </source>
</evidence>
<organism evidence="2 3">
    <name type="scientific">Mycetomoellerius zeteki</name>
    <dbReference type="NCBI Taxonomy" id="64791"/>
    <lineage>
        <taxon>Eukaryota</taxon>
        <taxon>Metazoa</taxon>
        <taxon>Ecdysozoa</taxon>
        <taxon>Arthropoda</taxon>
        <taxon>Hexapoda</taxon>
        <taxon>Insecta</taxon>
        <taxon>Pterygota</taxon>
        <taxon>Neoptera</taxon>
        <taxon>Endopterygota</taxon>
        <taxon>Hymenoptera</taxon>
        <taxon>Apocrita</taxon>
        <taxon>Aculeata</taxon>
        <taxon>Formicoidea</taxon>
        <taxon>Formicidae</taxon>
        <taxon>Myrmicinae</taxon>
        <taxon>Mycetomoellerius</taxon>
    </lineage>
</organism>
<dbReference type="OrthoDB" id="191037at2759"/>
<dbReference type="InterPro" id="IPR011009">
    <property type="entry name" value="Kinase-like_dom_sf"/>
</dbReference>
<dbReference type="KEGG" id="mzt:108729722"/>
<dbReference type="AlphaFoldDB" id="A0A151XGS0"/>
<dbReference type="STRING" id="64791.A0A151XGS0"/>
<feature type="domain" description="CHK kinase-like" evidence="1">
    <location>
        <begin position="117"/>
        <end position="310"/>
    </location>
</feature>
<dbReference type="SMART" id="SM00587">
    <property type="entry name" value="CHK"/>
    <property type="match status" value="1"/>
</dbReference>
<reference evidence="2 3" key="1">
    <citation type="submission" date="2015-09" db="EMBL/GenBank/DDBJ databases">
        <title>Trachymyrmex zeteki WGS genome.</title>
        <authorList>
            <person name="Nygaard S."/>
            <person name="Hu H."/>
            <person name="Boomsma J."/>
            <person name="Zhang G."/>
        </authorList>
    </citation>
    <scope>NUCLEOTIDE SEQUENCE [LARGE SCALE GENOMIC DNA]</scope>
    <source>
        <strain evidence="2">Tzet28-1</strain>
        <tissue evidence="2">Whole body</tissue>
    </source>
</reference>
<name>A0A151XGS0_9HYME</name>
<protein>
    <recommendedName>
        <fullName evidence="1">CHK kinase-like domain-containing protein</fullName>
    </recommendedName>
</protein>
<dbReference type="Gene3D" id="3.90.1200.10">
    <property type="match status" value="1"/>
</dbReference>
<gene>
    <name evidence="2" type="ORF">ALC60_01542</name>
</gene>
<dbReference type="PANTHER" id="PTHR11012">
    <property type="entry name" value="PROTEIN KINASE-LIKE DOMAIN-CONTAINING"/>
    <property type="match status" value="1"/>
</dbReference>
<dbReference type="PANTHER" id="PTHR11012:SF8">
    <property type="entry name" value="JUVENILE HORMONE-INDUCIBLE PROTEIN 26"/>
    <property type="match status" value="1"/>
</dbReference>
<dbReference type="KEGG" id="mzt:108730347"/>